<feature type="active site" evidence="5">
    <location>
        <position position="18"/>
    </location>
</feature>
<dbReference type="InterPro" id="IPR017968">
    <property type="entry name" value="Acylphosphatase_CS"/>
</dbReference>
<evidence type="ECO:0000313" key="9">
    <source>
        <dbReference type="Proteomes" id="UP000054097"/>
    </source>
</evidence>
<dbReference type="PANTHER" id="PTHR10029:SF3">
    <property type="entry name" value="ACYLPHOSPHATASE-RELATED"/>
    <property type="match status" value="1"/>
</dbReference>
<reference evidence="8 9" key="1">
    <citation type="submission" date="2014-04" db="EMBL/GenBank/DDBJ databases">
        <authorList>
            <consortium name="DOE Joint Genome Institute"/>
            <person name="Kuo A."/>
            <person name="Zuccaro A."/>
            <person name="Kohler A."/>
            <person name="Nagy L.G."/>
            <person name="Floudas D."/>
            <person name="Copeland A."/>
            <person name="Barry K.W."/>
            <person name="Cichocki N."/>
            <person name="Veneault-Fourrey C."/>
            <person name="LaButti K."/>
            <person name="Lindquist E.A."/>
            <person name="Lipzen A."/>
            <person name="Lundell T."/>
            <person name="Morin E."/>
            <person name="Murat C."/>
            <person name="Sun H."/>
            <person name="Tunlid A."/>
            <person name="Henrissat B."/>
            <person name="Grigoriev I.V."/>
            <person name="Hibbett D.S."/>
            <person name="Martin F."/>
            <person name="Nordberg H.P."/>
            <person name="Cantor M.N."/>
            <person name="Hua S.X."/>
        </authorList>
    </citation>
    <scope>NUCLEOTIDE SEQUENCE [LARGE SCALE GENOMIC DNA]</scope>
    <source>
        <strain evidence="8 9">MAFF 305830</strain>
    </source>
</reference>
<evidence type="ECO:0000313" key="8">
    <source>
        <dbReference type="EMBL" id="KIM30970.1"/>
    </source>
</evidence>
<evidence type="ECO:0000256" key="1">
    <source>
        <dbReference type="ARBA" id="ARBA00005614"/>
    </source>
</evidence>
<dbReference type="EC" id="3.6.1.7" evidence="2 5"/>
<reference evidence="9" key="2">
    <citation type="submission" date="2015-01" db="EMBL/GenBank/DDBJ databases">
        <title>Evolutionary Origins and Diversification of the Mycorrhizal Mutualists.</title>
        <authorList>
            <consortium name="DOE Joint Genome Institute"/>
            <consortium name="Mycorrhizal Genomics Consortium"/>
            <person name="Kohler A."/>
            <person name="Kuo A."/>
            <person name="Nagy L.G."/>
            <person name="Floudas D."/>
            <person name="Copeland A."/>
            <person name="Barry K.W."/>
            <person name="Cichocki N."/>
            <person name="Veneault-Fourrey C."/>
            <person name="LaButti K."/>
            <person name="Lindquist E.A."/>
            <person name="Lipzen A."/>
            <person name="Lundell T."/>
            <person name="Morin E."/>
            <person name="Murat C."/>
            <person name="Riley R."/>
            <person name="Ohm R."/>
            <person name="Sun H."/>
            <person name="Tunlid A."/>
            <person name="Henrissat B."/>
            <person name="Grigoriev I.V."/>
            <person name="Hibbett D.S."/>
            <person name="Martin F."/>
        </authorList>
    </citation>
    <scope>NUCLEOTIDE SEQUENCE [LARGE SCALE GENOMIC DNA]</scope>
    <source>
        <strain evidence="9">MAFF 305830</strain>
    </source>
</reference>
<dbReference type="HOGENOM" id="CLU_141932_2_1_1"/>
<feature type="non-terminal residue" evidence="8">
    <location>
        <position position="1"/>
    </location>
</feature>
<evidence type="ECO:0000256" key="6">
    <source>
        <dbReference type="RuleBase" id="RU004168"/>
    </source>
</evidence>
<evidence type="ECO:0000256" key="2">
    <source>
        <dbReference type="ARBA" id="ARBA00012150"/>
    </source>
</evidence>
<gene>
    <name evidence="8" type="ORF">M408DRAFT_327884</name>
</gene>
<dbReference type="InterPro" id="IPR001792">
    <property type="entry name" value="Acylphosphatase-like_dom"/>
</dbReference>
<feature type="domain" description="Acylphosphatase-like" evidence="7">
    <location>
        <begin position="3"/>
        <end position="97"/>
    </location>
</feature>
<dbReference type="GO" id="GO:0003998">
    <property type="term" value="F:acylphosphatase activity"/>
    <property type="evidence" value="ECO:0007669"/>
    <property type="project" value="UniProtKB-EC"/>
</dbReference>
<dbReference type="EMBL" id="KN824283">
    <property type="protein sequence ID" value="KIM30970.1"/>
    <property type="molecule type" value="Genomic_DNA"/>
</dbReference>
<evidence type="ECO:0000256" key="4">
    <source>
        <dbReference type="ARBA" id="ARBA00047645"/>
    </source>
</evidence>
<dbReference type="Proteomes" id="UP000054097">
    <property type="component" value="Unassembled WGS sequence"/>
</dbReference>
<organism evidence="8 9">
    <name type="scientific">Serendipita vermifera MAFF 305830</name>
    <dbReference type="NCBI Taxonomy" id="933852"/>
    <lineage>
        <taxon>Eukaryota</taxon>
        <taxon>Fungi</taxon>
        <taxon>Dikarya</taxon>
        <taxon>Basidiomycota</taxon>
        <taxon>Agaricomycotina</taxon>
        <taxon>Agaricomycetes</taxon>
        <taxon>Sebacinales</taxon>
        <taxon>Serendipitaceae</taxon>
        <taxon>Serendipita</taxon>
    </lineage>
</organism>
<dbReference type="AlphaFoldDB" id="A0A0C3B2A9"/>
<keyword evidence="9" id="KW-1185">Reference proteome</keyword>
<proteinExistence type="inferred from homology"/>
<accession>A0A0C3B2A9</accession>
<protein>
    <recommendedName>
        <fullName evidence="2 5">acylphosphatase</fullName>
        <ecNumber evidence="2 5">3.6.1.7</ecNumber>
    </recommendedName>
</protein>
<dbReference type="InterPro" id="IPR020456">
    <property type="entry name" value="Acylphosphatase"/>
</dbReference>
<dbReference type="InterPro" id="IPR036046">
    <property type="entry name" value="Acylphosphatase-like_dom_sf"/>
</dbReference>
<evidence type="ECO:0000259" key="7">
    <source>
        <dbReference type="PROSITE" id="PS51160"/>
    </source>
</evidence>
<dbReference type="PROSITE" id="PS00150">
    <property type="entry name" value="ACYLPHOSPHATASE_1"/>
    <property type="match status" value="1"/>
</dbReference>
<name>A0A0C3B2A9_SERVB</name>
<dbReference type="OrthoDB" id="7961613at2759"/>
<sequence length="97" mass="11015">MKYFSFRVNGVVQGVNFRDWAKKIATSNQISGYIRNASEGHVEGEAFGPAQSMDDFKTLLHRGPRHAEVTSVDISDEKAVESAEEIGWKLNRFEIRR</sequence>
<evidence type="ECO:0000256" key="5">
    <source>
        <dbReference type="PROSITE-ProRule" id="PRU00520"/>
    </source>
</evidence>
<feature type="active site" evidence="5">
    <location>
        <position position="36"/>
    </location>
</feature>
<comment type="similarity">
    <text evidence="1 6">Belongs to the acylphosphatase family.</text>
</comment>
<dbReference type="Gene3D" id="3.30.70.100">
    <property type="match status" value="1"/>
</dbReference>
<evidence type="ECO:0000256" key="3">
    <source>
        <dbReference type="ARBA" id="ARBA00022801"/>
    </source>
</evidence>
<comment type="catalytic activity">
    <reaction evidence="4 5">
        <text>an acyl phosphate + H2O = a carboxylate + phosphate + H(+)</text>
        <dbReference type="Rhea" id="RHEA:14965"/>
        <dbReference type="ChEBI" id="CHEBI:15377"/>
        <dbReference type="ChEBI" id="CHEBI:15378"/>
        <dbReference type="ChEBI" id="CHEBI:29067"/>
        <dbReference type="ChEBI" id="CHEBI:43474"/>
        <dbReference type="ChEBI" id="CHEBI:59918"/>
        <dbReference type="EC" id="3.6.1.7"/>
    </reaction>
</comment>
<keyword evidence="3 5" id="KW-0378">Hydrolase</keyword>
<dbReference type="PANTHER" id="PTHR10029">
    <property type="entry name" value="ACYLPHOSPHATASE"/>
    <property type="match status" value="1"/>
</dbReference>
<dbReference type="Pfam" id="PF00708">
    <property type="entry name" value="Acylphosphatase"/>
    <property type="match status" value="1"/>
</dbReference>
<dbReference type="SUPFAM" id="SSF54975">
    <property type="entry name" value="Acylphosphatase/BLUF domain-like"/>
    <property type="match status" value="1"/>
</dbReference>
<dbReference type="STRING" id="933852.A0A0C3B2A9"/>
<dbReference type="PROSITE" id="PS51160">
    <property type="entry name" value="ACYLPHOSPHATASE_3"/>
    <property type="match status" value="1"/>
</dbReference>